<keyword evidence="2" id="KW-1185">Reference proteome</keyword>
<dbReference type="InterPro" id="IPR036249">
    <property type="entry name" value="Thioredoxin-like_sf"/>
</dbReference>
<dbReference type="EMBL" id="CAIY01000031">
    <property type="protein sequence ID" value="CCH66983.1"/>
    <property type="molecule type" value="Genomic_DNA"/>
</dbReference>
<protein>
    <submittedName>
        <fullName evidence="1">Uncharacterized protein</fullName>
    </submittedName>
</protein>
<evidence type="ECO:0000313" key="1">
    <source>
        <dbReference type="EMBL" id="CCH66983.1"/>
    </source>
</evidence>
<reference evidence="1 2" key="1">
    <citation type="submission" date="2012-05" db="EMBL/GenBank/DDBJ databases">
        <authorList>
            <person name="Hilton J."/>
        </authorList>
    </citation>
    <scope>NUCLEOTIDE SEQUENCE [LARGE SCALE GENOMIC DNA]</scope>
    <source>
        <strain evidence="1 2">HH01</strain>
    </source>
</reference>
<proteinExistence type="predicted"/>
<evidence type="ECO:0000313" key="2">
    <source>
        <dbReference type="Proteomes" id="UP000053051"/>
    </source>
</evidence>
<dbReference type="STRING" id="1165094.RINTHH_8280"/>
<dbReference type="Proteomes" id="UP000053051">
    <property type="component" value="Unassembled WGS sequence"/>
</dbReference>
<sequence length="38" mass="4441">MSDAKHHITEAYGLWQLKKFMGKEYISIVRLTFLIGTN</sequence>
<accession>M1WZP2</accession>
<gene>
    <name evidence="1" type="ORF">RINTHH_8280</name>
</gene>
<reference evidence="2" key="2">
    <citation type="submission" date="2016-01" db="EMBL/GenBank/DDBJ databases">
        <title>Diatom-associated endosymboitic cyanobacterium lacks core nitrogen metabolism enzymes.</title>
        <authorList>
            <person name="Hilton J.A."/>
            <person name="Foster R.A."/>
            <person name="Tripp H.J."/>
            <person name="Carter B.J."/>
            <person name="Zehr J.P."/>
            <person name="Villareal T.A."/>
        </authorList>
    </citation>
    <scope>NUCLEOTIDE SEQUENCE [LARGE SCALE GENOMIC DNA]</scope>
    <source>
        <strain evidence="2">HH01</strain>
    </source>
</reference>
<name>M1WZP2_9NOST</name>
<dbReference type="SUPFAM" id="SSF52833">
    <property type="entry name" value="Thioredoxin-like"/>
    <property type="match status" value="1"/>
</dbReference>
<comment type="caution">
    <text evidence="1">The sequence shown here is derived from an EMBL/GenBank/DDBJ whole genome shotgun (WGS) entry which is preliminary data.</text>
</comment>
<organism evidence="1 2">
    <name type="scientific">Richelia intracellularis HH01</name>
    <dbReference type="NCBI Taxonomy" id="1165094"/>
    <lineage>
        <taxon>Bacteria</taxon>
        <taxon>Bacillati</taxon>
        <taxon>Cyanobacteriota</taxon>
        <taxon>Cyanophyceae</taxon>
        <taxon>Nostocales</taxon>
        <taxon>Nostocaceae</taxon>
        <taxon>Richelia</taxon>
    </lineage>
</organism>
<dbReference type="AlphaFoldDB" id="M1WZP2"/>